<evidence type="ECO:0000256" key="11">
    <source>
        <dbReference type="SAM" id="MobiDB-lite"/>
    </source>
</evidence>
<keyword evidence="6" id="KW-0479">Metal-binding</keyword>
<evidence type="ECO:0000256" key="3">
    <source>
        <dbReference type="ARBA" id="ARBA00008747"/>
    </source>
</evidence>
<accession>A0A931FJC5</accession>
<evidence type="ECO:0000313" key="14">
    <source>
        <dbReference type="Proteomes" id="UP000645610"/>
    </source>
</evidence>
<dbReference type="InterPro" id="IPR050123">
    <property type="entry name" value="Prok_molybdopt-oxidoreductase"/>
</dbReference>
<dbReference type="Proteomes" id="UP000645610">
    <property type="component" value="Unassembled WGS sequence"/>
</dbReference>
<keyword evidence="14" id="KW-1185">Reference proteome</keyword>
<dbReference type="CDD" id="cd02754">
    <property type="entry name" value="MopB_Nitrate-R-NapA-like"/>
    <property type="match status" value="1"/>
</dbReference>
<keyword evidence="8" id="KW-0408">Iron</keyword>
<organism evidence="13 14">
    <name type="scientific">Hymenobacter properus</name>
    <dbReference type="NCBI Taxonomy" id="2791026"/>
    <lineage>
        <taxon>Bacteria</taxon>
        <taxon>Pseudomonadati</taxon>
        <taxon>Bacteroidota</taxon>
        <taxon>Cytophagia</taxon>
        <taxon>Cytophagales</taxon>
        <taxon>Hymenobacteraceae</taxon>
        <taxon>Hymenobacter</taxon>
    </lineage>
</organism>
<dbReference type="GO" id="GO:0042128">
    <property type="term" value="P:nitrate assimilation"/>
    <property type="evidence" value="ECO:0007669"/>
    <property type="project" value="UniProtKB-KW"/>
</dbReference>
<comment type="cofactor">
    <cofactor evidence="1">
        <name>Mo-bis(molybdopterin guanine dinucleotide)</name>
        <dbReference type="ChEBI" id="CHEBI:60539"/>
    </cofactor>
</comment>
<feature type="region of interest" description="Disordered" evidence="11">
    <location>
        <begin position="1"/>
        <end position="23"/>
    </location>
</feature>
<feature type="domain" description="4Fe-4S Mo/W bis-MGD-type" evidence="12">
    <location>
        <begin position="35"/>
        <end position="91"/>
    </location>
</feature>
<keyword evidence="4" id="KW-0004">4Fe-4S</keyword>
<evidence type="ECO:0000256" key="10">
    <source>
        <dbReference type="ARBA" id="ARBA00023063"/>
    </source>
</evidence>
<keyword evidence="5" id="KW-0500">Molybdenum</keyword>
<dbReference type="Gene3D" id="2.20.25.90">
    <property type="entry name" value="ADC-like domains"/>
    <property type="match status" value="1"/>
</dbReference>
<evidence type="ECO:0000256" key="7">
    <source>
        <dbReference type="ARBA" id="ARBA00023002"/>
    </source>
</evidence>
<dbReference type="Pfam" id="PF04879">
    <property type="entry name" value="Molybdop_Fe4S4"/>
    <property type="match status" value="1"/>
</dbReference>
<evidence type="ECO:0000313" key="13">
    <source>
        <dbReference type="EMBL" id="MBF9142857.1"/>
    </source>
</evidence>
<protein>
    <submittedName>
        <fullName evidence="13">Nitrate reductase</fullName>
    </submittedName>
</protein>
<dbReference type="SUPFAM" id="SSF53706">
    <property type="entry name" value="Formate dehydrogenase/DMSO reductase, domains 1-3"/>
    <property type="match status" value="1"/>
</dbReference>
<evidence type="ECO:0000256" key="4">
    <source>
        <dbReference type="ARBA" id="ARBA00022485"/>
    </source>
</evidence>
<name>A0A931FJC5_9BACT</name>
<comment type="cofactor">
    <cofactor evidence="2">
        <name>[4Fe-4S] cluster</name>
        <dbReference type="ChEBI" id="CHEBI:49883"/>
    </cofactor>
</comment>
<comment type="similarity">
    <text evidence="3">Belongs to the prokaryotic molybdopterin-containing oxidoreductase family. NasA/NapA/NarB subfamily.</text>
</comment>
<gene>
    <name evidence="13" type="ORF">I2I01_14505</name>
</gene>
<dbReference type="Gene3D" id="3.40.228.10">
    <property type="entry name" value="Dimethylsulfoxide Reductase, domain 2"/>
    <property type="match status" value="1"/>
</dbReference>
<evidence type="ECO:0000256" key="6">
    <source>
        <dbReference type="ARBA" id="ARBA00022723"/>
    </source>
</evidence>
<dbReference type="SMART" id="SM00926">
    <property type="entry name" value="Molybdop_Fe4S4"/>
    <property type="match status" value="1"/>
</dbReference>
<evidence type="ECO:0000259" key="12">
    <source>
        <dbReference type="PROSITE" id="PS51669"/>
    </source>
</evidence>
<dbReference type="GO" id="GO:0016491">
    <property type="term" value="F:oxidoreductase activity"/>
    <property type="evidence" value="ECO:0007669"/>
    <property type="project" value="UniProtKB-KW"/>
</dbReference>
<dbReference type="Pfam" id="PF00384">
    <property type="entry name" value="Molybdopterin"/>
    <property type="match status" value="1"/>
</dbReference>
<dbReference type="PROSITE" id="PS51669">
    <property type="entry name" value="4FE4S_MOW_BIS_MGD"/>
    <property type="match status" value="1"/>
</dbReference>
<dbReference type="GO" id="GO:0051539">
    <property type="term" value="F:4 iron, 4 sulfur cluster binding"/>
    <property type="evidence" value="ECO:0007669"/>
    <property type="project" value="UniProtKB-KW"/>
</dbReference>
<dbReference type="InterPro" id="IPR006657">
    <property type="entry name" value="MoPterin_dinucl-bd_dom"/>
</dbReference>
<comment type="caution">
    <text evidence="13">The sequence shown here is derived from an EMBL/GenBank/DDBJ whole genome shotgun (WGS) entry which is preliminary data.</text>
</comment>
<dbReference type="CDD" id="cd02791">
    <property type="entry name" value="MopB_CT_Nitrate-R-NapA-like"/>
    <property type="match status" value="1"/>
</dbReference>
<evidence type="ECO:0000256" key="8">
    <source>
        <dbReference type="ARBA" id="ARBA00023004"/>
    </source>
</evidence>
<evidence type="ECO:0000256" key="5">
    <source>
        <dbReference type="ARBA" id="ARBA00022505"/>
    </source>
</evidence>
<keyword evidence="7" id="KW-0560">Oxidoreductase</keyword>
<evidence type="ECO:0000256" key="2">
    <source>
        <dbReference type="ARBA" id="ARBA00001966"/>
    </source>
</evidence>
<dbReference type="GO" id="GO:0045333">
    <property type="term" value="P:cellular respiration"/>
    <property type="evidence" value="ECO:0007669"/>
    <property type="project" value="UniProtKB-ARBA"/>
</dbReference>
<dbReference type="SUPFAM" id="SSF50692">
    <property type="entry name" value="ADC-like"/>
    <property type="match status" value="1"/>
</dbReference>
<dbReference type="PANTHER" id="PTHR43105">
    <property type="entry name" value="RESPIRATORY NITRATE REDUCTASE"/>
    <property type="match status" value="1"/>
</dbReference>
<dbReference type="InterPro" id="IPR009010">
    <property type="entry name" value="Asp_de-COase-like_dom_sf"/>
</dbReference>
<dbReference type="PROSITE" id="PS00932">
    <property type="entry name" value="MOLYBDOPTERIN_PROK_3"/>
    <property type="match status" value="1"/>
</dbReference>
<evidence type="ECO:0000256" key="9">
    <source>
        <dbReference type="ARBA" id="ARBA00023014"/>
    </source>
</evidence>
<sequence length="767" mass="84835">MPETRDSIHDIWGPRTPHQGQWPTRVDERTTEEPDHWVQSACVLCSNGCGCDIGVKNGRIVGVRGRAVDRVNHGRLGPKGLHGWEANNSPDRLTTPLIRRNGQLEPATWDEAMSLIVSKSKELIKEHTASAIGFYTSGQLFIEDYYTLGVLGKAGLGTPHMDGNTRLCTATAGAALKITFGTDGQAGSYADLDTTEAVLLVGHNMASQQTVLWARVLDRLASPNPPQLVVIDPRRTFTAEQATVHLAPRAGTNVAVLNGLLHLLIENGHVNYDFIENHTVGFEKLVKTVGKWTPERVEALTGVPAAKLWAAAEILGTCRTLVSTALQGVYQSMQATAAAVQVNNINLVRGLLGSPGNAILQMNGQPTSQNTRECGADGDLPGFRNWDNPDHIKELAKLWNVEMDKIPHWAPPTHAMQIWRYCETGSIKMLWIQATNPAVSLPELDRIRKILKKKDLLVVVQDAFMTETAKLADVVLPAALWGEKTGTFTNTDRTVHISHKAVDPPGQARPDFDILLDYAQRMEFRDKDGAPLIKWTTPEECFEAWKACSKGRPCDYSGMSYAKLSEGSGIQWPCNEQYPDGAAHLYPDHQFNTHADYCETYGYDLVTGAEKQPQEYKANDPNGRAILLAADYEPPHEEPDEAYPLWFTTGRVVHHFHTRTKTGRARALQAAAPEGFVQLSAEDAARYDIADGDLVEVTSRRGRATEPARISGIEPGLVFMPFHYGYWDQPEDGRKRAANELTITEWDPVSKQPHFKYAAVRIRKVTA</sequence>
<dbReference type="Pfam" id="PF01568">
    <property type="entry name" value="Molydop_binding"/>
    <property type="match status" value="1"/>
</dbReference>
<dbReference type="InterPro" id="IPR006963">
    <property type="entry name" value="Mopterin_OxRdtase_4Fe-4S_dom"/>
</dbReference>
<keyword evidence="10" id="KW-0534">Nitrate assimilation</keyword>
<dbReference type="InterPro" id="IPR006656">
    <property type="entry name" value="Mopterin_OxRdtase"/>
</dbReference>
<dbReference type="Gene3D" id="2.40.40.20">
    <property type="match status" value="1"/>
</dbReference>
<dbReference type="RefSeq" id="WP_196287198.1">
    <property type="nucleotide sequence ID" value="NZ_JADQDP010000003.1"/>
</dbReference>
<dbReference type="GO" id="GO:0043546">
    <property type="term" value="F:molybdopterin cofactor binding"/>
    <property type="evidence" value="ECO:0007669"/>
    <property type="project" value="InterPro"/>
</dbReference>
<dbReference type="Gene3D" id="3.40.50.740">
    <property type="match status" value="1"/>
</dbReference>
<dbReference type="PANTHER" id="PTHR43105:SF10">
    <property type="entry name" value="NADH-QUINONE OXIDOREDUCTASE SUBUNIT G"/>
    <property type="match status" value="1"/>
</dbReference>
<dbReference type="InterPro" id="IPR041957">
    <property type="entry name" value="CT_Nitrate-R-NapA-like"/>
</dbReference>
<keyword evidence="9" id="KW-0411">Iron-sulfur</keyword>
<dbReference type="AlphaFoldDB" id="A0A931FJC5"/>
<dbReference type="GO" id="GO:0046872">
    <property type="term" value="F:metal ion binding"/>
    <property type="evidence" value="ECO:0007669"/>
    <property type="project" value="UniProtKB-KW"/>
</dbReference>
<dbReference type="EMBL" id="JADQDP010000003">
    <property type="protein sequence ID" value="MBF9142857.1"/>
    <property type="molecule type" value="Genomic_DNA"/>
</dbReference>
<dbReference type="InterPro" id="IPR006655">
    <property type="entry name" value="Mopterin_OxRdtase_prok_CS"/>
</dbReference>
<reference evidence="13 14" key="1">
    <citation type="submission" date="2020-11" db="EMBL/GenBank/DDBJ databases">
        <authorList>
            <person name="Kim M.K."/>
        </authorList>
    </citation>
    <scope>NUCLEOTIDE SEQUENCE [LARGE SCALE GENOMIC DNA]</scope>
    <source>
        <strain evidence="13 14">BT439</strain>
    </source>
</reference>
<proteinExistence type="inferred from homology"/>
<evidence type="ECO:0000256" key="1">
    <source>
        <dbReference type="ARBA" id="ARBA00001942"/>
    </source>
</evidence>